<dbReference type="SUPFAM" id="SSF53850">
    <property type="entry name" value="Periplasmic binding protein-like II"/>
    <property type="match status" value="1"/>
</dbReference>
<accession>A0A158GNI5</accession>
<dbReference type="RefSeq" id="WP_062085865.1">
    <property type="nucleotide sequence ID" value="NZ_FCOK02000017.1"/>
</dbReference>
<evidence type="ECO:0000256" key="2">
    <source>
        <dbReference type="SAM" id="Phobius"/>
    </source>
</evidence>
<keyword evidence="2" id="KW-0472">Membrane</keyword>
<dbReference type="SMART" id="SM00062">
    <property type="entry name" value="PBPb"/>
    <property type="match status" value="1"/>
</dbReference>
<dbReference type="PANTHER" id="PTHR35936:SF17">
    <property type="entry name" value="ARGININE-BINDING EXTRACELLULAR PROTEIN ARTP"/>
    <property type="match status" value="1"/>
</dbReference>
<dbReference type="EMBL" id="FCOK02000017">
    <property type="protein sequence ID" value="SAL33676.1"/>
    <property type="molecule type" value="Genomic_DNA"/>
</dbReference>
<feature type="transmembrane region" description="Helical" evidence="2">
    <location>
        <begin position="24"/>
        <end position="43"/>
    </location>
</feature>
<reference evidence="4 5" key="1">
    <citation type="submission" date="2016-01" db="EMBL/GenBank/DDBJ databases">
        <authorList>
            <person name="Oliw E.H."/>
        </authorList>
    </citation>
    <scope>NUCLEOTIDE SEQUENCE [LARGE SCALE GENOMIC DNA]</scope>
    <source>
        <strain evidence="4">LMG 27134</strain>
    </source>
</reference>
<dbReference type="OrthoDB" id="7241844at2"/>
<keyword evidence="2" id="KW-1133">Transmembrane helix</keyword>
<feature type="domain" description="Solute-binding protein family 3/N-terminal" evidence="3">
    <location>
        <begin position="67"/>
        <end position="269"/>
    </location>
</feature>
<protein>
    <submittedName>
        <fullName evidence="4">Bacterial extracellular solute-binding proteins, family 3</fullName>
    </submittedName>
</protein>
<evidence type="ECO:0000313" key="5">
    <source>
        <dbReference type="Proteomes" id="UP000054683"/>
    </source>
</evidence>
<dbReference type="InterPro" id="IPR001638">
    <property type="entry name" value="Solute-binding_3/MltF_N"/>
</dbReference>
<dbReference type="AlphaFoldDB" id="A0A158GNI5"/>
<keyword evidence="2" id="KW-0812">Transmembrane</keyword>
<organism evidence="4 5">
    <name type="scientific">Caballeronia udeis</name>
    <dbReference type="NCBI Taxonomy" id="1232866"/>
    <lineage>
        <taxon>Bacteria</taxon>
        <taxon>Pseudomonadati</taxon>
        <taxon>Pseudomonadota</taxon>
        <taxon>Betaproteobacteria</taxon>
        <taxon>Burkholderiales</taxon>
        <taxon>Burkholderiaceae</taxon>
        <taxon>Caballeronia</taxon>
    </lineage>
</organism>
<name>A0A158GNI5_9BURK</name>
<dbReference type="Proteomes" id="UP000054683">
    <property type="component" value="Unassembled WGS sequence"/>
</dbReference>
<evidence type="ECO:0000313" key="4">
    <source>
        <dbReference type="EMBL" id="SAL33676.1"/>
    </source>
</evidence>
<evidence type="ECO:0000256" key="1">
    <source>
        <dbReference type="ARBA" id="ARBA00022729"/>
    </source>
</evidence>
<proteinExistence type="predicted"/>
<evidence type="ECO:0000259" key="3">
    <source>
        <dbReference type="SMART" id="SM00062"/>
    </source>
</evidence>
<sequence>MASDGISAGRLGPRYGSGARNRTIVFLLVLACISATLSRFVTLEKPFATAALRGRLIVAVPPRPAPVLTVGHVDRTLRSPDPFAAALAEDLGRRLGLPVDLLLSEPGAAATAVATGKADVAIGGLPFQPSSKLSFSPVSYATGRGQALVLRHGNVHDWAALRGGSICTSTGNAYGPRAARLHGARLITYDRPLDALLAFQAGECTALVDDELVIKSLLKQPDWSYYSVLPGDIAPTPSFVATAGGDTASMRFVDSTIRAWRKSRWLTTARESVAKQLAFDMFIAENDLYCH</sequence>
<keyword evidence="1" id="KW-0732">Signal</keyword>
<gene>
    <name evidence="4" type="ORF">AWB69_03041</name>
</gene>
<dbReference type="Gene3D" id="3.40.190.10">
    <property type="entry name" value="Periplasmic binding protein-like II"/>
    <property type="match status" value="2"/>
</dbReference>
<dbReference type="PANTHER" id="PTHR35936">
    <property type="entry name" value="MEMBRANE-BOUND LYTIC MUREIN TRANSGLYCOSYLASE F"/>
    <property type="match status" value="1"/>
</dbReference>